<dbReference type="GeneID" id="56037453"/>
<dbReference type="InterPro" id="IPR008567">
    <property type="entry name" value="BKACE"/>
</dbReference>
<dbReference type="GO" id="GO:0046872">
    <property type="term" value="F:metal ion binding"/>
    <property type="evidence" value="ECO:0007669"/>
    <property type="project" value="UniProtKB-KW"/>
</dbReference>
<keyword evidence="4" id="KW-0862">Zinc</keyword>
<accession>A0A7D5LAC2</accession>
<evidence type="ECO:0000256" key="1">
    <source>
        <dbReference type="ARBA" id="ARBA00001947"/>
    </source>
</evidence>
<evidence type="ECO:0000256" key="2">
    <source>
        <dbReference type="ARBA" id="ARBA00022679"/>
    </source>
</evidence>
<dbReference type="PANTHER" id="PTHR37418">
    <property type="entry name" value="3-KETO-5-AMINOHEXANOATE CLEAVAGE ENZYME-RELATED"/>
    <property type="match status" value="1"/>
</dbReference>
<protein>
    <submittedName>
        <fullName evidence="5">3-keto-5-aminohexanoate cleavage protein</fullName>
    </submittedName>
</protein>
<comment type="cofactor">
    <cofactor evidence="1">
        <name>Zn(2+)</name>
        <dbReference type="ChEBI" id="CHEBI:29105"/>
    </cofactor>
</comment>
<keyword evidence="6" id="KW-1185">Reference proteome</keyword>
<proteinExistence type="predicted"/>
<evidence type="ECO:0000313" key="6">
    <source>
        <dbReference type="Proteomes" id="UP000509626"/>
    </source>
</evidence>
<evidence type="ECO:0000256" key="4">
    <source>
        <dbReference type="ARBA" id="ARBA00022833"/>
    </source>
</evidence>
<keyword evidence="3" id="KW-0479">Metal-binding</keyword>
<reference evidence="5 6" key="1">
    <citation type="submission" date="2020-06" db="EMBL/GenBank/DDBJ databases">
        <title>NJ-3-1, isolated from saline soil.</title>
        <authorList>
            <person name="Cui H.L."/>
            <person name="Shi X."/>
        </authorList>
    </citation>
    <scope>NUCLEOTIDE SEQUENCE [LARGE SCALE GENOMIC DNA]</scope>
    <source>
        <strain evidence="5 6">NJ-3-1</strain>
    </source>
</reference>
<dbReference type="EMBL" id="CP058579">
    <property type="protein sequence ID" value="QLG61727.1"/>
    <property type="molecule type" value="Genomic_DNA"/>
</dbReference>
<dbReference type="KEGG" id="halu:HUG12_08300"/>
<evidence type="ECO:0000256" key="3">
    <source>
        <dbReference type="ARBA" id="ARBA00022723"/>
    </source>
</evidence>
<dbReference type="Pfam" id="PF05853">
    <property type="entry name" value="BKACE"/>
    <property type="match status" value="1"/>
</dbReference>
<dbReference type="OrthoDB" id="299212at2157"/>
<sequence>MTYDDYLDGKPVIVTAALTGGVQGKETVPNLPESPAEIAEAARECEAAGASILHLHARRENGERAFSTERFQEVTDAVRGATDDVIVQHSTGGTAASDEIRAEPLRTDPAPEMASLDMGPLNRYAKLTSENTRGLVDDLHEEMLERGIKPELEVFNGGHLNESMRIWDELEEPPYVNLVFGGGTTTIPHPRNLVTLVDNLPDGAEFNVLGFGPHQLSMTTTGLLLGGHVRVGLEDNSYYRRGERAESNAQLVERAVRIAGELERPVASPSEARSILGMD</sequence>
<evidence type="ECO:0000313" key="5">
    <source>
        <dbReference type="EMBL" id="QLG61727.1"/>
    </source>
</evidence>
<gene>
    <name evidence="5" type="ORF">HUG12_08300</name>
</gene>
<dbReference type="Proteomes" id="UP000509626">
    <property type="component" value="Chromosome"/>
</dbReference>
<name>A0A7D5LAC2_9EURY</name>
<dbReference type="AlphaFoldDB" id="A0A7D5LAC2"/>
<organism evidence="5 6">
    <name type="scientific">Halorarum salinum</name>
    <dbReference type="NCBI Taxonomy" id="2743089"/>
    <lineage>
        <taxon>Archaea</taxon>
        <taxon>Methanobacteriati</taxon>
        <taxon>Methanobacteriota</taxon>
        <taxon>Stenosarchaea group</taxon>
        <taxon>Halobacteria</taxon>
        <taxon>Halobacteriales</taxon>
        <taxon>Haloferacaceae</taxon>
        <taxon>Halorarum</taxon>
    </lineage>
</organism>
<dbReference type="Gene3D" id="3.20.20.70">
    <property type="entry name" value="Aldolase class I"/>
    <property type="match status" value="1"/>
</dbReference>
<dbReference type="GO" id="GO:0043720">
    <property type="term" value="F:3-keto-5-aminohexanoate cleavage activity"/>
    <property type="evidence" value="ECO:0007669"/>
    <property type="project" value="InterPro"/>
</dbReference>
<dbReference type="InterPro" id="IPR013785">
    <property type="entry name" value="Aldolase_TIM"/>
</dbReference>
<keyword evidence="2" id="KW-0808">Transferase</keyword>
<dbReference type="RefSeq" id="WP_179268312.1">
    <property type="nucleotide sequence ID" value="NZ_CP058579.1"/>
</dbReference>
<dbReference type="PANTHER" id="PTHR37418:SF2">
    <property type="entry name" value="3-KETO-5-AMINOHEXANOATE CLEAVAGE ENZYME"/>
    <property type="match status" value="1"/>
</dbReference>